<feature type="compositionally biased region" description="Low complexity" evidence="9">
    <location>
        <begin position="71"/>
        <end position="88"/>
    </location>
</feature>
<dbReference type="Gene3D" id="3.30.50.10">
    <property type="entry name" value="Erythroid Transcription Factor GATA-1, subunit A"/>
    <property type="match status" value="1"/>
</dbReference>
<dbReference type="FunFam" id="3.30.50.10:FF:000007">
    <property type="entry name" value="Nitrogen regulatory AreA, N-terminal"/>
    <property type="match status" value="1"/>
</dbReference>
<keyword evidence="12" id="KW-1185">Reference proteome</keyword>
<evidence type="ECO:0000256" key="7">
    <source>
        <dbReference type="ARBA" id="ARBA00023242"/>
    </source>
</evidence>
<keyword evidence="6" id="KW-0804">Transcription</keyword>
<evidence type="ECO:0000313" key="11">
    <source>
        <dbReference type="EMBL" id="KAF6761176.1"/>
    </source>
</evidence>
<feature type="domain" description="GATA-type" evidence="10">
    <location>
        <begin position="1022"/>
        <end position="1075"/>
    </location>
</feature>
<feature type="region of interest" description="Disordered" evidence="9">
    <location>
        <begin position="64"/>
        <end position="117"/>
    </location>
</feature>
<proteinExistence type="predicted"/>
<evidence type="ECO:0000256" key="3">
    <source>
        <dbReference type="ARBA" id="ARBA00022771"/>
    </source>
</evidence>
<dbReference type="GO" id="GO:0000122">
    <property type="term" value="P:negative regulation of transcription by RNA polymerase II"/>
    <property type="evidence" value="ECO:0007669"/>
    <property type="project" value="TreeGrafter"/>
</dbReference>
<feature type="region of interest" description="Disordered" evidence="9">
    <location>
        <begin position="213"/>
        <end position="266"/>
    </location>
</feature>
<evidence type="ECO:0000259" key="10">
    <source>
        <dbReference type="PROSITE" id="PS50114"/>
    </source>
</evidence>
<dbReference type="GO" id="GO:0000978">
    <property type="term" value="F:RNA polymerase II cis-regulatory region sequence-specific DNA binding"/>
    <property type="evidence" value="ECO:0007669"/>
    <property type="project" value="TreeGrafter"/>
</dbReference>
<feature type="compositionally biased region" description="Low complexity" evidence="9">
    <location>
        <begin position="987"/>
        <end position="1004"/>
    </location>
</feature>
<reference evidence="11 12" key="1">
    <citation type="submission" date="2020-07" db="EMBL/GenBank/DDBJ databases">
        <title>Comparative genomics of pyrophilous fungi reveals a link between fire events and developmental genes.</title>
        <authorList>
            <consortium name="DOE Joint Genome Institute"/>
            <person name="Steindorff A.S."/>
            <person name="Carver A."/>
            <person name="Calhoun S."/>
            <person name="Stillman K."/>
            <person name="Liu H."/>
            <person name="Lipzen A."/>
            <person name="Pangilinan J."/>
            <person name="Labutti K."/>
            <person name="Bruns T.D."/>
            <person name="Grigoriev I.V."/>
        </authorList>
    </citation>
    <scope>NUCLEOTIDE SEQUENCE [LARGE SCALE GENOMIC DNA]</scope>
    <source>
        <strain evidence="11 12">CBS 144469</strain>
    </source>
</reference>
<feature type="compositionally biased region" description="Low complexity" evidence="9">
    <location>
        <begin position="408"/>
        <end position="431"/>
    </location>
</feature>
<feature type="compositionally biased region" description="Low complexity" evidence="9">
    <location>
        <begin position="135"/>
        <end position="187"/>
    </location>
</feature>
<evidence type="ECO:0000256" key="8">
    <source>
        <dbReference type="PROSITE-ProRule" id="PRU00094"/>
    </source>
</evidence>
<organism evidence="11 12">
    <name type="scientific">Ephemerocybe angulata</name>
    <dbReference type="NCBI Taxonomy" id="980116"/>
    <lineage>
        <taxon>Eukaryota</taxon>
        <taxon>Fungi</taxon>
        <taxon>Dikarya</taxon>
        <taxon>Basidiomycota</taxon>
        <taxon>Agaricomycotina</taxon>
        <taxon>Agaricomycetes</taxon>
        <taxon>Agaricomycetidae</taxon>
        <taxon>Agaricales</taxon>
        <taxon>Agaricineae</taxon>
        <taxon>Psathyrellaceae</taxon>
        <taxon>Ephemerocybe</taxon>
    </lineage>
</organism>
<dbReference type="PANTHER" id="PTHR10071:SF281">
    <property type="entry name" value="BOX A-BINDING FACTOR-RELATED"/>
    <property type="match status" value="1"/>
</dbReference>
<dbReference type="InterPro" id="IPR013860">
    <property type="entry name" value="AreA_GATA"/>
</dbReference>
<dbReference type="EMBL" id="JACGCI010000010">
    <property type="protein sequence ID" value="KAF6761176.1"/>
    <property type="molecule type" value="Genomic_DNA"/>
</dbReference>
<keyword evidence="4" id="KW-0862">Zinc</keyword>
<feature type="compositionally biased region" description="Polar residues" evidence="9">
    <location>
        <begin position="897"/>
        <end position="911"/>
    </location>
</feature>
<dbReference type="SUPFAM" id="SSF57716">
    <property type="entry name" value="Glucocorticoid receptor-like (DNA-binding domain)"/>
    <property type="match status" value="1"/>
</dbReference>
<accession>A0A8H6ICA4</accession>
<dbReference type="SMART" id="SM00401">
    <property type="entry name" value="ZnF_GATA"/>
    <property type="match status" value="1"/>
</dbReference>
<dbReference type="Pfam" id="PF00320">
    <property type="entry name" value="GATA"/>
    <property type="match status" value="1"/>
</dbReference>
<evidence type="ECO:0000256" key="2">
    <source>
        <dbReference type="ARBA" id="ARBA00022723"/>
    </source>
</evidence>
<dbReference type="Pfam" id="PF08550">
    <property type="entry name" value="GATA_AreA"/>
    <property type="match status" value="1"/>
</dbReference>
<evidence type="ECO:0000256" key="6">
    <source>
        <dbReference type="ARBA" id="ARBA00023163"/>
    </source>
</evidence>
<dbReference type="GO" id="GO:0008270">
    <property type="term" value="F:zinc ion binding"/>
    <property type="evidence" value="ECO:0007669"/>
    <property type="project" value="UniProtKB-KW"/>
</dbReference>
<dbReference type="CDD" id="cd00202">
    <property type="entry name" value="ZnF_GATA"/>
    <property type="match status" value="1"/>
</dbReference>
<keyword evidence="3 8" id="KW-0863">Zinc-finger</keyword>
<dbReference type="InterPro" id="IPR013088">
    <property type="entry name" value="Znf_NHR/GATA"/>
</dbReference>
<feature type="region of interest" description="Disordered" evidence="9">
    <location>
        <begin position="135"/>
        <end position="194"/>
    </location>
</feature>
<name>A0A8H6ICA4_9AGAR</name>
<dbReference type="InterPro" id="IPR039355">
    <property type="entry name" value="Transcription_factor_GATA"/>
</dbReference>
<keyword evidence="7" id="KW-0539">Nucleus</keyword>
<comment type="caution">
    <text evidence="11">The sequence shown here is derived from an EMBL/GenBank/DDBJ whole genome shotgun (WGS) entry which is preliminary data.</text>
</comment>
<evidence type="ECO:0000256" key="9">
    <source>
        <dbReference type="SAM" id="MobiDB-lite"/>
    </source>
</evidence>
<dbReference type="Proteomes" id="UP000521943">
    <property type="component" value="Unassembled WGS sequence"/>
</dbReference>
<evidence type="ECO:0000256" key="1">
    <source>
        <dbReference type="ARBA" id="ARBA00004123"/>
    </source>
</evidence>
<dbReference type="PROSITE" id="PS00344">
    <property type="entry name" value="GATA_ZN_FINGER_1"/>
    <property type="match status" value="1"/>
</dbReference>
<sequence length="1185" mass="123318">MESSLAVDWHSPDMAHAGLNSPHHPVDETGMSPSDWDTIFANPLNPSMFAVLAANGVLGPPTPSPAPAQIPLPSSSSSLYEAYNSNSNMGKPRVQQQQHHQQPMMRNDRPSLGLSSSLWMTPAAPAPFLNVYPTTTVPSTTPPSSIRIPQSTQPRISPTTSPAASLASNANSLHSHRSGTSSTKSASGKGGGSSVGTSMFSDLFSDELFSNAGSTSTGLTSLHPRQTQQPISPLLSPQAPPFSPEMLNSPMVNPSDASSDTADQDVEQLAKEDPLATQVWKMYAKAKAGLPNAQRMENLTWRMMALALKKKERDEKEKEERSLQESQAKGGKESKREQVGDQKDLGRSTSSEEQKPQQQQDSGAGERGRRIDKGKPRVRVVGFDGTNLDGGEALDVVDMDWRAMSRSRSRMGMDWRPTSRSRSRPPETTTSFDQGMPDAYAHNMNMGASFGMGYTGVNMGPSVGGYGAGGFGGFPASAPNPSTGAFDELDAVHQQGTSQVTMGRMGVPIGTGRRSPAGSYQMQQQFMPQYHQQGELGVLYESSGFEDQENGTGSVFENADARYGGVRAYDDDFASASLPGSAAGAVGPYSSLSRLAIPHQGQHHHGQEGFQRHVRKTSFDHTVALKAGALTSTGPLARHPANSKTSSSTASSASSANPNWSGPSAGSKRPADGSLLYENMMRADPPSASTHGVSSSTKSPVERLNSTSPFPTTAFNFNFPPYDSIFEVPSQLSSSQEQESRHTQQPSRQTSGGTSSDSPSLYSTASSPANSSSVGSGGSGGTATGGSGISAAAAAAGAVLAEGYATMDAAGNLASGEEVLDLGRLMGFMYGAGGSGSGGNGPGGGGGNVNQTVDPTQLLGSPLVGPTESSGYEPYGEYEYNEYDYEGVGGQYGVYQRQSPGPSEGSWQPNVGASPDPYGASSSSGGSACTPPEEPGGSRGRGGRMSNLSMALQEQPGRGKYPSGTELQRRKSMPANASGLSASTALPMSMQQSQQQRSIDPRSSTSTPELKGKGAEESGEGSAAPTMCTNCQTTNTPLWRRDPEGQPLCNACGLFYKLHGVVRPLSLKTDVIKKRNRASGTPSTSSRKGQNLPKLASYTTRPRSQSNVGGGPSSMTRGAPAPAPNSQAGGNNASGIGSSTRGNVAGSAGGRNAAPAPTVAAAGGTLSSKRQRRASNGVHLVGGEP</sequence>
<feature type="compositionally biased region" description="Polar residues" evidence="9">
    <location>
        <begin position="213"/>
        <end position="231"/>
    </location>
</feature>
<comment type="subcellular location">
    <subcellularLocation>
        <location evidence="1">Nucleus</location>
    </subcellularLocation>
</comment>
<keyword evidence="2" id="KW-0479">Metal-binding</keyword>
<protein>
    <recommendedName>
        <fullName evidence="10">GATA-type domain-containing protein</fullName>
    </recommendedName>
</protein>
<feature type="compositionally biased region" description="Low complexity" evidence="9">
    <location>
        <begin position="1118"/>
        <end position="1139"/>
    </location>
</feature>
<gene>
    <name evidence="11" type="ORF">DFP72DRAFT_33794</name>
</gene>
<feature type="compositionally biased region" description="Polar residues" evidence="9">
    <location>
        <begin position="1097"/>
        <end position="1107"/>
    </location>
</feature>
<feature type="compositionally biased region" description="Polar residues" evidence="9">
    <location>
        <begin position="250"/>
        <end position="261"/>
    </location>
</feature>
<dbReference type="GO" id="GO:0045944">
    <property type="term" value="P:positive regulation of transcription by RNA polymerase II"/>
    <property type="evidence" value="ECO:0007669"/>
    <property type="project" value="TreeGrafter"/>
</dbReference>
<evidence type="ECO:0000256" key="4">
    <source>
        <dbReference type="ARBA" id="ARBA00022833"/>
    </source>
</evidence>
<dbReference type="GO" id="GO:0005634">
    <property type="term" value="C:nucleus"/>
    <property type="evidence" value="ECO:0007669"/>
    <property type="project" value="UniProtKB-SubCell"/>
</dbReference>
<feature type="region of interest" description="Disordered" evidence="9">
    <location>
        <begin position="408"/>
        <end position="435"/>
    </location>
</feature>
<feature type="region of interest" description="Disordered" evidence="9">
    <location>
        <begin position="892"/>
        <end position="1027"/>
    </location>
</feature>
<feature type="region of interest" description="Disordered" evidence="9">
    <location>
        <begin position="1"/>
        <end position="31"/>
    </location>
</feature>
<feature type="compositionally biased region" description="Polar residues" evidence="9">
    <location>
        <begin position="687"/>
        <end position="707"/>
    </location>
</feature>
<feature type="region of interest" description="Disordered" evidence="9">
    <location>
        <begin position="630"/>
        <end position="707"/>
    </location>
</feature>
<dbReference type="AlphaFoldDB" id="A0A8H6ICA4"/>
<evidence type="ECO:0000256" key="5">
    <source>
        <dbReference type="ARBA" id="ARBA00023015"/>
    </source>
</evidence>
<feature type="compositionally biased region" description="Basic and acidic residues" evidence="9">
    <location>
        <begin position="310"/>
        <end position="323"/>
    </location>
</feature>
<feature type="region of interest" description="Disordered" evidence="9">
    <location>
        <begin position="310"/>
        <end position="384"/>
    </location>
</feature>
<feature type="compositionally biased region" description="Low complexity" evidence="9">
    <location>
        <begin position="1153"/>
        <end position="1165"/>
    </location>
</feature>
<feature type="compositionally biased region" description="Basic and acidic residues" evidence="9">
    <location>
        <begin position="330"/>
        <end position="355"/>
    </location>
</feature>
<dbReference type="PROSITE" id="PS50114">
    <property type="entry name" value="GATA_ZN_FINGER_2"/>
    <property type="match status" value="1"/>
</dbReference>
<feature type="compositionally biased region" description="Basic and acidic residues" evidence="9">
    <location>
        <begin position="364"/>
        <end position="375"/>
    </location>
</feature>
<feature type="region of interest" description="Disordered" evidence="9">
    <location>
        <begin position="729"/>
        <end position="783"/>
    </location>
</feature>
<dbReference type="GO" id="GO:0000981">
    <property type="term" value="F:DNA-binding transcription factor activity, RNA polymerase II-specific"/>
    <property type="evidence" value="ECO:0007669"/>
    <property type="project" value="TreeGrafter"/>
</dbReference>
<feature type="compositionally biased region" description="Low complexity" evidence="9">
    <location>
        <begin position="640"/>
        <end position="665"/>
    </location>
</feature>
<feature type="compositionally biased region" description="Polar residues" evidence="9">
    <location>
        <begin position="743"/>
        <end position="762"/>
    </location>
</feature>
<evidence type="ECO:0000313" key="12">
    <source>
        <dbReference type="Proteomes" id="UP000521943"/>
    </source>
</evidence>
<feature type="compositionally biased region" description="Polar residues" evidence="9">
    <location>
        <begin position="1078"/>
        <end position="1089"/>
    </location>
</feature>
<dbReference type="InterPro" id="IPR000679">
    <property type="entry name" value="Znf_GATA"/>
</dbReference>
<dbReference type="PRINTS" id="PR00619">
    <property type="entry name" value="GATAZNFINGER"/>
</dbReference>
<feature type="compositionally biased region" description="Low complexity" evidence="9">
    <location>
        <begin position="763"/>
        <end position="774"/>
    </location>
</feature>
<keyword evidence="5" id="KW-0805">Transcription regulation</keyword>
<dbReference type="PANTHER" id="PTHR10071">
    <property type="entry name" value="TRANSCRIPTION FACTOR GATA FAMILY MEMBER"/>
    <property type="match status" value="1"/>
</dbReference>
<dbReference type="OrthoDB" id="515401at2759"/>
<feature type="region of interest" description="Disordered" evidence="9">
    <location>
        <begin position="1073"/>
        <end position="1185"/>
    </location>
</feature>
<feature type="compositionally biased region" description="Low complexity" evidence="9">
    <location>
        <begin position="912"/>
        <end position="931"/>
    </location>
</feature>